<comment type="cofactor">
    <cofactor evidence="1">
        <name>[4Fe-4S] cluster</name>
        <dbReference type="ChEBI" id="CHEBI:49883"/>
    </cofactor>
</comment>
<dbReference type="PANTHER" id="PTHR42989:SF1">
    <property type="entry name" value="FORMATE HYDROGENLYASE SUBUNIT 7-RELATED"/>
    <property type="match status" value="1"/>
</dbReference>
<dbReference type="EMBL" id="BARV01035910">
    <property type="protein sequence ID" value="GAI48654.1"/>
    <property type="molecule type" value="Genomic_DNA"/>
</dbReference>
<keyword evidence="3" id="KW-0004">4Fe-4S</keyword>
<evidence type="ECO:0000256" key="4">
    <source>
        <dbReference type="ARBA" id="ARBA00022723"/>
    </source>
</evidence>
<dbReference type="InterPro" id="IPR006137">
    <property type="entry name" value="NADH_UbQ_OxRdtase-like_20kDa"/>
</dbReference>
<evidence type="ECO:0000256" key="1">
    <source>
        <dbReference type="ARBA" id="ARBA00001966"/>
    </source>
</evidence>
<evidence type="ECO:0000256" key="3">
    <source>
        <dbReference type="ARBA" id="ARBA00022485"/>
    </source>
</evidence>
<proteinExistence type="inferred from homology"/>
<reference evidence="8" key="1">
    <citation type="journal article" date="2014" name="Front. Microbiol.">
        <title>High frequency of phylogenetically diverse reductive dehalogenase-homologous genes in deep subseafloor sedimentary metagenomes.</title>
        <authorList>
            <person name="Kawai M."/>
            <person name="Futagami T."/>
            <person name="Toyoda A."/>
            <person name="Takaki Y."/>
            <person name="Nishi S."/>
            <person name="Hori S."/>
            <person name="Arai W."/>
            <person name="Tsubouchi T."/>
            <person name="Morono Y."/>
            <person name="Uchiyama I."/>
            <person name="Ito T."/>
            <person name="Fujiyama A."/>
            <person name="Inagaki F."/>
            <person name="Takami H."/>
        </authorList>
    </citation>
    <scope>NUCLEOTIDE SEQUENCE</scope>
    <source>
        <strain evidence="8">Expedition CK06-06</strain>
    </source>
</reference>
<evidence type="ECO:0000256" key="5">
    <source>
        <dbReference type="ARBA" id="ARBA00023004"/>
    </source>
</evidence>
<accession>X1QZE0</accession>
<dbReference type="InterPro" id="IPR052375">
    <property type="entry name" value="Complex_I_20kDa-like"/>
</dbReference>
<dbReference type="Gene3D" id="3.40.50.12280">
    <property type="match status" value="1"/>
</dbReference>
<dbReference type="AlphaFoldDB" id="X1QZE0"/>
<evidence type="ECO:0000256" key="6">
    <source>
        <dbReference type="ARBA" id="ARBA00023014"/>
    </source>
</evidence>
<dbReference type="GO" id="GO:0046872">
    <property type="term" value="F:metal ion binding"/>
    <property type="evidence" value="ECO:0007669"/>
    <property type="project" value="UniProtKB-KW"/>
</dbReference>
<evidence type="ECO:0000256" key="2">
    <source>
        <dbReference type="ARBA" id="ARBA00009173"/>
    </source>
</evidence>
<dbReference type="PANTHER" id="PTHR42989">
    <property type="entry name" value="HYDROGENASE-4 COMPONENT I"/>
    <property type="match status" value="1"/>
</dbReference>
<gene>
    <name evidence="8" type="ORF">S06H3_55924</name>
</gene>
<dbReference type="SUPFAM" id="SSF56770">
    <property type="entry name" value="HydA/Nqo6-like"/>
    <property type="match status" value="1"/>
</dbReference>
<keyword evidence="5" id="KW-0408">Iron</keyword>
<comment type="similarity">
    <text evidence="2">Belongs to the complex I 20 kDa subunit family.</text>
</comment>
<dbReference type="GO" id="GO:0051539">
    <property type="term" value="F:4 iron, 4 sulfur cluster binding"/>
    <property type="evidence" value="ECO:0007669"/>
    <property type="project" value="UniProtKB-KW"/>
</dbReference>
<keyword evidence="6" id="KW-0411">Iron-sulfur</keyword>
<sequence length="144" mass="16216">AKKSLTTGKIKLHILNLGECSKCSLALTLFLLQKKENGFKNISQTNNPEDCNCLLITGCLLKIHKEKLLETWQSIKKNHIIISFGDCGTEKQKIFNVEGQNFENLTIDSGDLSEIIPIDYVIAGCPPKQKDIKTIFQEILRQNI</sequence>
<evidence type="ECO:0000259" key="7">
    <source>
        <dbReference type="Pfam" id="PF01058"/>
    </source>
</evidence>
<evidence type="ECO:0000313" key="8">
    <source>
        <dbReference type="EMBL" id="GAI48654.1"/>
    </source>
</evidence>
<name>X1QZE0_9ZZZZ</name>
<keyword evidence="4" id="KW-0479">Metal-binding</keyword>
<dbReference type="Pfam" id="PF01058">
    <property type="entry name" value="Oxidored_q6"/>
    <property type="match status" value="1"/>
</dbReference>
<feature type="non-terminal residue" evidence="8">
    <location>
        <position position="1"/>
    </location>
</feature>
<comment type="caution">
    <text evidence="8">The sequence shown here is derived from an EMBL/GenBank/DDBJ whole genome shotgun (WGS) entry which is preliminary data.</text>
</comment>
<protein>
    <recommendedName>
        <fullName evidence="7">NADH:ubiquinone oxidoreductase-like 20kDa subunit domain-containing protein</fullName>
    </recommendedName>
</protein>
<feature type="domain" description="NADH:ubiquinone oxidoreductase-like 20kDa subunit" evidence="7">
    <location>
        <begin position="45"/>
        <end position="137"/>
    </location>
</feature>
<organism evidence="8">
    <name type="scientific">marine sediment metagenome</name>
    <dbReference type="NCBI Taxonomy" id="412755"/>
    <lineage>
        <taxon>unclassified sequences</taxon>
        <taxon>metagenomes</taxon>
        <taxon>ecological metagenomes</taxon>
    </lineage>
</organism>